<dbReference type="Proteomes" id="UP000238196">
    <property type="component" value="Unassembled WGS sequence"/>
</dbReference>
<dbReference type="PROSITE" id="PS50949">
    <property type="entry name" value="HTH_GNTR"/>
    <property type="match status" value="1"/>
</dbReference>
<dbReference type="Gene3D" id="1.10.10.10">
    <property type="entry name" value="Winged helix-like DNA-binding domain superfamily/Winged helix DNA-binding domain"/>
    <property type="match status" value="1"/>
</dbReference>
<name>A0A2S5KTL0_9PROT</name>
<dbReference type="GO" id="GO:0003677">
    <property type="term" value="F:DNA binding"/>
    <property type="evidence" value="ECO:0007669"/>
    <property type="project" value="UniProtKB-KW"/>
</dbReference>
<accession>A0A2S5KTL0</accession>
<dbReference type="Gene3D" id="1.20.120.530">
    <property type="entry name" value="GntR ligand-binding domain-like"/>
    <property type="match status" value="1"/>
</dbReference>
<organism evidence="5 6">
    <name type="scientific">Proteobacteria bacterium 228</name>
    <dbReference type="NCBI Taxonomy" id="2083153"/>
    <lineage>
        <taxon>Bacteria</taxon>
        <taxon>Pseudomonadati</taxon>
        <taxon>Pseudomonadota</taxon>
    </lineage>
</organism>
<dbReference type="SUPFAM" id="SSF48008">
    <property type="entry name" value="GntR ligand-binding domain-like"/>
    <property type="match status" value="1"/>
</dbReference>
<evidence type="ECO:0000256" key="3">
    <source>
        <dbReference type="ARBA" id="ARBA00023163"/>
    </source>
</evidence>
<dbReference type="OrthoDB" id="5243844at2"/>
<protein>
    <submittedName>
        <fullName evidence="5">GntR family transcriptional regulator</fullName>
    </submittedName>
</protein>
<dbReference type="PANTHER" id="PTHR43537:SF53">
    <property type="entry name" value="HTH-TYPE TRANSCRIPTIONAL REPRESSOR NANR"/>
    <property type="match status" value="1"/>
</dbReference>
<keyword evidence="2" id="KW-0238">DNA-binding</keyword>
<keyword evidence="1" id="KW-0805">Transcription regulation</keyword>
<dbReference type="InterPro" id="IPR011711">
    <property type="entry name" value="GntR_C"/>
</dbReference>
<sequence length="231" mass="25816">MASHAVREVQRIFNSIYDAIVEQRLPPGTRLTELNLVEVFAANRNHVRSALRDLSHLKLVRIEMNRGAFVEEPTPQQAREVFAARRVIEKAMIENAIDNMSAKDRKAISAHIAQEHALGHDPAKPEFIRLSGDFHRLLSRIAGNQTLGEMLDSLIARTSLIIALYEVQSGIQCSHDEHDHLAEALLSGDKAAAVASMEHHLLAIEKRLRLGPQKTEEVDLFEVFAGVETVK</sequence>
<reference evidence="5 6" key="1">
    <citation type="submission" date="2018-02" db="EMBL/GenBank/DDBJ databases">
        <title>novel marine gammaproteobacteria from coastal saline agro ecosystem.</title>
        <authorList>
            <person name="Krishnan R."/>
            <person name="Ramesh Kumar N."/>
        </authorList>
    </citation>
    <scope>NUCLEOTIDE SEQUENCE [LARGE SCALE GENOMIC DNA]</scope>
    <source>
        <strain evidence="5 6">228</strain>
    </source>
</reference>
<evidence type="ECO:0000313" key="5">
    <source>
        <dbReference type="EMBL" id="PPC78194.1"/>
    </source>
</evidence>
<dbReference type="InterPro" id="IPR000524">
    <property type="entry name" value="Tscrpt_reg_HTH_GntR"/>
</dbReference>
<evidence type="ECO:0000259" key="4">
    <source>
        <dbReference type="PROSITE" id="PS50949"/>
    </source>
</evidence>
<comment type="caution">
    <text evidence="5">The sequence shown here is derived from an EMBL/GenBank/DDBJ whole genome shotgun (WGS) entry which is preliminary data.</text>
</comment>
<evidence type="ECO:0000256" key="1">
    <source>
        <dbReference type="ARBA" id="ARBA00023015"/>
    </source>
</evidence>
<evidence type="ECO:0000256" key="2">
    <source>
        <dbReference type="ARBA" id="ARBA00023125"/>
    </source>
</evidence>
<dbReference type="AlphaFoldDB" id="A0A2S5KTL0"/>
<dbReference type="SUPFAM" id="SSF46785">
    <property type="entry name" value="Winged helix' DNA-binding domain"/>
    <property type="match status" value="1"/>
</dbReference>
<dbReference type="EMBL" id="PRLP01000017">
    <property type="protein sequence ID" value="PPC78194.1"/>
    <property type="molecule type" value="Genomic_DNA"/>
</dbReference>
<dbReference type="Pfam" id="PF00392">
    <property type="entry name" value="GntR"/>
    <property type="match status" value="1"/>
</dbReference>
<dbReference type="PANTHER" id="PTHR43537">
    <property type="entry name" value="TRANSCRIPTIONAL REGULATOR, GNTR FAMILY"/>
    <property type="match status" value="1"/>
</dbReference>
<proteinExistence type="predicted"/>
<evidence type="ECO:0000313" key="6">
    <source>
        <dbReference type="Proteomes" id="UP000238196"/>
    </source>
</evidence>
<dbReference type="SMART" id="SM00345">
    <property type="entry name" value="HTH_GNTR"/>
    <property type="match status" value="1"/>
</dbReference>
<keyword evidence="3" id="KW-0804">Transcription</keyword>
<dbReference type="InterPro" id="IPR036390">
    <property type="entry name" value="WH_DNA-bd_sf"/>
</dbReference>
<dbReference type="SMART" id="SM00895">
    <property type="entry name" value="FCD"/>
    <property type="match status" value="1"/>
</dbReference>
<dbReference type="GO" id="GO:0003700">
    <property type="term" value="F:DNA-binding transcription factor activity"/>
    <property type="evidence" value="ECO:0007669"/>
    <property type="project" value="InterPro"/>
</dbReference>
<dbReference type="Pfam" id="PF07729">
    <property type="entry name" value="FCD"/>
    <property type="match status" value="1"/>
</dbReference>
<gene>
    <name evidence="5" type="ORF">C4K68_06030</name>
</gene>
<dbReference type="InterPro" id="IPR008920">
    <property type="entry name" value="TF_FadR/GntR_C"/>
</dbReference>
<feature type="domain" description="HTH gntR-type" evidence="4">
    <location>
        <begin position="6"/>
        <end position="73"/>
    </location>
</feature>
<dbReference type="InterPro" id="IPR036388">
    <property type="entry name" value="WH-like_DNA-bd_sf"/>
</dbReference>